<dbReference type="AlphaFoldDB" id="A0AAN6Q5U1"/>
<evidence type="ECO:0000256" key="1">
    <source>
        <dbReference type="SAM" id="MobiDB-lite"/>
    </source>
</evidence>
<protein>
    <submittedName>
        <fullName evidence="2">Uncharacterized protein</fullName>
    </submittedName>
</protein>
<feature type="compositionally biased region" description="Basic residues" evidence="1">
    <location>
        <begin position="218"/>
        <end position="235"/>
    </location>
</feature>
<sequence length="253" mass="27500">MCPTVGLPRDGQLLWLVLSARTSSVSVSRLVVLCNQCPRGRDGKEHTRRLLHVVYQRTTRATAKLGSEWQMLMGGLVVGEDVILKGVKRGQNRPESHRCLAGLPFGTPGSDGATSSMESPFSRDARLPSCRGMSAAIQHSRTASGDGMQEPSQPEPSTPEPSAAQRRPGWLVFDHGNRSRLLLGYAARRPLDTSETRPSRCANTSPGARAGLADRSGIRRRPSRQSGRLGRRVRSIPRAVSDESFVDDLGPVE</sequence>
<organism evidence="2 3">
    <name type="scientific">Parathielavia hyrcaniae</name>
    <dbReference type="NCBI Taxonomy" id="113614"/>
    <lineage>
        <taxon>Eukaryota</taxon>
        <taxon>Fungi</taxon>
        <taxon>Dikarya</taxon>
        <taxon>Ascomycota</taxon>
        <taxon>Pezizomycotina</taxon>
        <taxon>Sordariomycetes</taxon>
        <taxon>Sordariomycetidae</taxon>
        <taxon>Sordariales</taxon>
        <taxon>Chaetomiaceae</taxon>
        <taxon>Parathielavia</taxon>
    </lineage>
</organism>
<feature type="compositionally biased region" description="Basic and acidic residues" evidence="1">
    <location>
        <begin position="189"/>
        <end position="198"/>
    </location>
</feature>
<gene>
    <name evidence="2" type="ORF">N658DRAFT_323513</name>
</gene>
<keyword evidence="3" id="KW-1185">Reference proteome</keyword>
<accession>A0AAN6Q5U1</accession>
<evidence type="ECO:0000313" key="2">
    <source>
        <dbReference type="EMBL" id="KAK4102784.1"/>
    </source>
</evidence>
<reference evidence="2" key="2">
    <citation type="submission" date="2023-05" db="EMBL/GenBank/DDBJ databases">
        <authorList>
            <consortium name="Lawrence Berkeley National Laboratory"/>
            <person name="Steindorff A."/>
            <person name="Hensen N."/>
            <person name="Bonometti L."/>
            <person name="Westerberg I."/>
            <person name="Brannstrom I.O."/>
            <person name="Guillou S."/>
            <person name="Cros-Aarteil S."/>
            <person name="Calhoun S."/>
            <person name="Haridas S."/>
            <person name="Kuo A."/>
            <person name="Mondo S."/>
            <person name="Pangilinan J."/>
            <person name="Riley R."/>
            <person name="Labutti K."/>
            <person name="Andreopoulos B."/>
            <person name="Lipzen A."/>
            <person name="Chen C."/>
            <person name="Yanf M."/>
            <person name="Daum C."/>
            <person name="Ng V."/>
            <person name="Clum A."/>
            <person name="Ohm R."/>
            <person name="Martin F."/>
            <person name="Silar P."/>
            <person name="Natvig D."/>
            <person name="Lalanne C."/>
            <person name="Gautier V."/>
            <person name="Ament-Velasquez S.L."/>
            <person name="Kruys A."/>
            <person name="Hutchinson M.I."/>
            <person name="Powell A.J."/>
            <person name="Barry K."/>
            <person name="Miller A.N."/>
            <person name="Grigoriev I.V."/>
            <person name="Debuchy R."/>
            <person name="Gladieux P."/>
            <person name="Thoren M.H."/>
            <person name="Johannesson H."/>
        </authorList>
    </citation>
    <scope>NUCLEOTIDE SEQUENCE</scope>
    <source>
        <strain evidence="2">CBS 757.83</strain>
    </source>
</reference>
<proteinExistence type="predicted"/>
<feature type="region of interest" description="Disordered" evidence="1">
    <location>
        <begin position="98"/>
        <end position="165"/>
    </location>
</feature>
<evidence type="ECO:0000313" key="3">
    <source>
        <dbReference type="Proteomes" id="UP001305647"/>
    </source>
</evidence>
<name>A0AAN6Q5U1_9PEZI</name>
<dbReference type="Proteomes" id="UP001305647">
    <property type="component" value="Unassembled WGS sequence"/>
</dbReference>
<comment type="caution">
    <text evidence="2">The sequence shown here is derived from an EMBL/GenBank/DDBJ whole genome shotgun (WGS) entry which is preliminary data.</text>
</comment>
<dbReference type="EMBL" id="MU863630">
    <property type="protein sequence ID" value="KAK4102784.1"/>
    <property type="molecule type" value="Genomic_DNA"/>
</dbReference>
<reference evidence="2" key="1">
    <citation type="journal article" date="2023" name="Mol. Phylogenet. Evol.">
        <title>Genome-scale phylogeny and comparative genomics of the fungal order Sordariales.</title>
        <authorList>
            <person name="Hensen N."/>
            <person name="Bonometti L."/>
            <person name="Westerberg I."/>
            <person name="Brannstrom I.O."/>
            <person name="Guillou S."/>
            <person name="Cros-Aarteil S."/>
            <person name="Calhoun S."/>
            <person name="Haridas S."/>
            <person name="Kuo A."/>
            <person name="Mondo S."/>
            <person name="Pangilinan J."/>
            <person name="Riley R."/>
            <person name="LaButti K."/>
            <person name="Andreopoulos B."/>
            <person name="Lipzen A."/>
            <person name="Chen C."/>
            <person name="Yan M."/>
            <person name="Daum C."/>
            <person name="Ng V."/>
            <person name="Clum A."/>
            <person name="Steindorff A."/>
            <person name="Ohm R.A."/>
            <person name="Martin F."/>
            <person name="Silar P."/>
            <person name="Natvig D.O."/>
            <person name="Lalanne C."/>
            <person name="Gautier V."/>
            <person name="Ament-Velasquez S.L."/>
            <person name="Kruys A."/>
            <person name="Hutchinson M.I."/>
            <person name="Powell A.J."/>
            <person name="Barry K."/>
            <person name="Miller A.N."/>
            <person name="Grigoriev I.V."/>
            <person name="Debuchy R."/>
            <person name="Gladieux P."/>
            <person name="Hiltunen Thoren M."/>
            <person name="Johannesson H."/>
        </authorList>
    </citation>
    <scope>NUCLEOTIDE SEQUENCE</scope>
    <source>
        <strain evidence="2">CBS 757.83</strain>
    </source>
</reference>
<feature type="region of interest" description="Disordered" evidence="1">
    <location>
        <begin position="189"/>
        <end position="253"/>
    </location>
</feature>